<keyword evidence="11" id="KW-1185">Reference proteome</keyword>
<feature type="transmembrane region" description="Helical" evidence="8">
    <location>
        <begin position="71"/>
        <end position="89"/>
    </location>
</feature>
<dbReference type="AlphaFoldDB" id="A0A090AR00"/>
<evidence type="ECO:0000313" key="10">
    <source>
        <dbReference type="EMBL" id="BAP58160.1"/>
    </source>
</evidence>
<dbReference type="GO" id="GO:0030395">
    <property type="term" value="F:lactose binding"/>
    <property type="evidence" value="ECO:0007669"/>
    <property type="project" value="TreeGrafter"/>
</dbReference>
<feature type="transmembrane region" description="Helical" evidence="8">
    <location>
        <begin position="333"/>
        <end position="353"/>
    </location>
</feature>
<dbReference type="KEGG" id="tig:THII_3863"/>
<keyword evidence="2" id="KW-0813">Transport</keyword>
<dbReference type="PANTHER" id="PTHR23522">
    <property type="entry name" value="BLL5896 PROTEIN"/>
    <property type="match status" value="1"/>
</dbReference>
<feature type="domain" description="Major facilitator superfamily associated" evidence="9">
    <location>
        <begin position="1"/>
        <end position="335"/>
    </location>
</feature>
<feature type="transmembrane region" description="Helical" evidence="8">
    <location>
        <begin position="135"/>
        <end position="156"/>
    </location>
</feature>
<feature type="transmembrane region" description="Helical" evidence="8">
    <location>
        <begin position="12"/>
        <end position="33"/>
    </location>
</feature>
<dbReference type="EMBL" id="AP014633">
    <property type="protein sequence ID" value="BAP58160.1"/>
    <property type="molecule type" value="Genomic_DNA"/>
</dbReference>
<gene>
    <name evidence="10" type="ORF">THII_3863</name>
</gene>
<dbReference type="STRING" id="40754.THII_3863"/>
<feature type="transmembrane region" description="Helical" evidence="8">
    <location>
        <begin position="177"/>
        <end position="197"/>
    </location>
</feature>
<dbReference type="InterPro" id="IPR036259">
    <property type="entry name" value="MFS_trans_sf"/>
</dbReference>
<evidence type="ECO:0000256" key="6">
    <source>
        <dbReference type="ARBA" id="ARBA00022989"/>
    </source>
</evidence>
<feature type="transmembrane region" description="Helical" evidence="8">
    <location>
        <begin position="45"/>
        <end position="65"/>
    </location>
</feature>
<evidence type="ECO:0000256" key="5">
    <source>
        <dbReference type="ARBA" id="ARBA00022692"/>
    </source>
</evidence>
<evidence type="ECO:0000256" key="7">
    <source>
        <dbReference type="ARBA" id="ARBA00023136"/>
    </source>
</evidence>
<keyword evidence="6 8" id="KW-1133">Transmembrane helix</keyword>
<dbReference type="InterPro" id="IPR024989">
    <property type="entry name" value="MFS_assoc_dom"/>
</dbReference>
<sequence>MMPYWGIYLHHLGFDAKAIGELIAIIMGTKIIAPNIWGWLAARTGYHITLVRISSLLAVICFAGVLLRQDYLWLAIVMTTFSFFWNAALPQFEATTFAYLGLQARRYTQIRLWGSIGFIITVSLFGWLLEYIPIRLLPALLLSLFIGIWLSSLWVPEKVNSVTPTYTESFYQVLRRPTIIALFAICFLMQASHGPYYTFYSLYLENHGYARDLIGRLWALGVVAEVMVFLVMHRLLIRFSLSRLLIISLSLTALRWLLIGSAVNSLLILIFAQLLHAASFGIYHGVSMQLIRHYFADHHQGQAQALYSSLSFGAGGAVGSLASGYVWQMGAQFSYWGAAGVCLIAIWISWQWLEQDKVA</sequence>
<keyword evidence="4" id="KW-0997">Cell inner membrane</keyword>
<keyword evidence="5 8" id="KW-0812">Transmembrane</keyword>
<evidence type="ECO:0000256" key="8">
    <source>
        <dbReference type="SAM" id="Phobius"/>
    </source>
</evidence>
<dbReference type="InterPro" id="IPR026032">
    <property type="entry name" value="HcaT-like"/>
</dbReference>
<comment type="subcellular location">
    <subcellularLocation>
        <location evidence="1">Cell inner membrane</location>
        <topology evidence="1">Multi-pass membrane protein</topology>
    </subcellularLocation>
</comment>
<evidence type="ECO:0000256" key="2">
    <source>
        <dbReference type="ARBA" id="ARBA00022448"/>
    </source>
</evidence>
<dbReference type="GO" id="GO:0015528">
    <property type="term" value="F:lactose:proton symporter activity"/>
    <property type="evidence" value="ECO:0007669"/>
    <property type="project" value="TreeGrafter"/>
</dbReference>
<dbReference type="Gene3D" id="1.20.1250.20">
    <property type="entry name" value="MFS general substrate transporter like domains"/>
    <property type="match status" value="2"/>
</dbReference>
<dbReference type="Pfam" id="PF12832">
    <property type="entry name" value="MFS_1_like"/>
    <property type="match status" value="1"/>
</dbReference>
<organism evidence="10 11">
    <name type="scientific">Thioploca ingrica</name>
    <dbReference type="NCBI Taxonomy" id="40754"/>
    <lineage>
        <taxon>Bacteria</taxon>
        <taxon>Pseudomonadati</taxon>
        <taxon>Pseudomonadota</taxon>
        <taxon>Gammaproteobacteria</taxon>
        <taxon>Thiotrichales</taxon>
        <taxon>Thiotrichaceae</taxon>
        <taxon>Thioploca</taxon>
    </lineage>
</organism>
<dbReference type="Proteomes" id="UP000031623">
    <property type="component" value="Chromosome"/>
</dbReference>
<protein>
    <submittedName>
        <fullName evidence="10">MFS transporter</fullName>
    </submittedName>
</protein>
<keyword evidence="3" id="KW-1003">Cell membrane</keyword>
<feature type="transmembrane region" description="Helical" evidence="8">
    <location>
        <begin position="266"/>
        <end position="286"/>
    </location>
</feature>
<dbReference type="PIRSF" id="PIRSF004925">
    <property type="entry name" value="HcaT"/>
    <property type="match status" value="1"/>
</dbReference>
<accession>A0A090AR00</accession>
<feature type="transmembrane region" description="Helical" evidence="8">
    <location>
        <begin position="306"/>
        <end position="327"/>
    </location>
</feature>
<name>A0A090AR00_9GAMM</name>
<evidence type="ECO:0000256" key="3">
    <source>
        <dbReference type="ARBA" id="ARBA00022475"/>
    </source>
</evidence>
<evidence type="ECO:0000256" key="1">
    <source>
        <dbReference type="ARBA" id="ARBA00004429"/>
    </source>
</evidence>
<keyword evidence="7 8" id="KW-0472">Membrane</keyword>
<dbReference type="SUPFAM" id="SSF103473">
    <property type="entry name" value="MFS general substrate transporter"/>
    <property type="match status" value="1"/>
</dbReference>
<dbReference type="PANTHER" id="PTHR23522:SF10">
    <property type="entry name" value="3-PHENYLPROPIONIC ACID TRANSPORTER-RELATED"/>
    <property type="match status" value="1"/>
</dbReference>
<dbReference type="NCBIfam" id="NF037955">
    <property type="entry name" value="mfs"/>
    <property type="match status" value="1"/>
</dbReference>
<feature type="transmembrane region" description="Helical" evidence="8">
    <location>
        <begin position="217"/>
        <end position="237"/>
    </location>
</feature>
<evidence type="ECO:0000313" key="11">
    <source>
        <dbReference type="Proteomes" id="UP000031623"/>
    </source>
</evidence>
<dbReference type="GO" id="GO:0005886">
    <property type="term" value="C:plasma membrane"/>
    <property type="evidence" value="ECO:0007669"/>
    <property type="project" value="UniProtKB-SubCell"/>
</dbReference>
<dbReference type="HOGENOM" id="CLU_013133_6_0_6"/>
<feature type="transmembrane region" description="Helical" evidence="8">
    <location>
        <begin position="110"/>
        <end position="129"/>
    </location>
</feature>
<evidence type="ECO:0000256" key="4">
    <source>
        <dbReference type="ARBA" id="ARBA00022519"/>
    </source>
</evidence>
<reference evidence="10 11" key="1">
    <citation type="journal article" date="2014" name="ISME J.">
        <title>Ecophysiology of Thioploca ingrica as revealed by the complete genome sequence supplemented with proteomic evidence.</title>
        <authorList>
            <person name="Kojima H."/>
            <person name="Ogura Y."/>
            <person name="Yamamoto N."/>
            <person name="Togashi T."/>
            <person name="Mori H."/>
            <person name="Watanabe T."/>
            <person name="Nemoto F."/>
            <person name="Kurokawa K."/>
            <person name="Hayashi T."/>
            <person name="Fukui M."/>
        </authorList>
    </citation>
    <scope>NUCLEOTIDE SEQUENCE [LARGE SCALE GENOMIC DNA]</scope>
</reference>
<proteinExistence type="predicted"/>
<evidence type="ECO:0000259" key="9">
    <source>
        <dbReference type="Pfam" id="PF12832"/>
    </source>
</evidence>